<evidence type="ECO:0000313" key="1">
    <source>
        <dbReference type="EMBL" id="GAH61274.1"/>
    </source>
</evidence>
<feature type="non-terminal residue" evidence="1">
    <location>
        <position position="1"/>
    </location>
</feature>
<dbReference type="InterPro" id="IPR023214">
    <property type="entry name" value="HAD_sf"/>
</dbReference>
<name>X1I593_9ZZZZ</name>
<dbReference type="EMBL" id="BARU01018933">
    <property type="protein sequence ID" value="GAH61274.1"/>
    <property type="molecule type" value="Genomic_DNA"/>
</dbReference>
<evidence type="ECO:0008006" key="2">
    <source>
        <dbReference type="Google" id="ProtNLM"/>
    </source>
</evidence>
<dbReference type="AlphaFoldDB" id="X1I593"/>
<gene>
    <name evidence="1" type="ORF">S03H2_31240</name>
</gene>
<proteinExistence type="predicted"/>
<sequence length="133" mass="15204">KLVSYCKKRDFRFVIVSNGLEFYIKAILKDISLENLEVYAAQSSFHPEETKVQYIGPDGSQLDDGLKEAYIKSFLRQGYRVIYVGNGDSDIVPAKYAHQILARGELLAYCRENNLECKPFNDFSDVVRALELL</sequence>
<reference evidence="1" key="1">
    <citation type="journal article" date="2014" name="Front. Microbiol.">
        <title>High frequency of phylogenetically diverse reductive dehalogenase-homologous genes in deep subseafloor sedimentary metagenomes.</title>
        <authorList>
            <person name="Kawai M."/>
            <person name="Futagami T."/>
            <person name="Toyoda A."/>
            <person name="Takaki Y."/>
            <person name="Nishi S."/>
            <person name="Hori S."/>
            <person name="Arai W."/>
            <person name="Tsubouchi T."/>
            <person name="Morono Y."/>
            <person name="Uchiyama I."/>
            <person name="Ito T."/>
            <person name="Fujiyama A."/>
            <person name="Inagaki F."/>
            <person name="Takami H."/>
        </authorList>
    </citation>
    <scope>NUCLEOTIDE SEQUENCE</scope>
    <source>
        <strain evidence="1">Expedition CK06-06</strain>
    </source>
</reference>
<dbReference type="InterPro" id="IPR036412">
    <property type="entry name" value="HAD-like_sf"/>
</dbReference>
<accession>X1I593</accession>
<organism evidence="1">
    <name type="scientific">marine sediment metagenome</name>
    <dbReference type="NCBI Taxonomy" id="412755"/>
    <lineage>
        <taxon>unclassified sequences</taxon>
        <taxon>metagenomes</taxon>
        <taxon>ecological metagenomes</taxon>
    </lineage>
</organism>
<comment type="caution">
    <text evidence="1">The sequence shown here is derived from an EMBL/GenBank/DDBJ whole genome shotgun (WGS) entry which is preliminary data.</text>
</comment>
<dbReference type="SUPFAM" id="SSF56784">
    <property type="entry name" value="HAD-like"/>
    <property type="match status" value="1"/>
</dbReference>
<dbReference type="Gene3D" id="3.40.50.1000">
    <property type="entry name" value="HAD superfamily/HAD-like"/>
    <property type="match status" value="1"/>
</dbReference>
<protein>
    <recommendedName>
        <fullName evidence="2">2,3-diketo-5-methylthio-1-phosphopentane phosphatase</fullName>
    </recommendedName>
</protein>